<organism evidence="1 2">
    <name type="scientific">Dyadobacter chenhuakuii</name>
    <dbReference type="NCBI Taxonomy" id="2909339"/>
    <lineage>
        <taxon>Bacteria</taxon>
        <taxon>Pseudomonadati</taxon>
        <taxon>Bacteroidota</taxon>
        <taxon>Cytophagia</taxon>
        <taxon>Cytophagales</taxon>
        <taxon>Spirosomataceae</taxon>
        <taxon>Dyadobacter</taxon>
    </lineage>
</organism>
<name>A0A9X1QAT8_9BACT</name>
<dbReference type="AlphaFoldDB" id="A0A9X1QAT8"/>
<dbReference type="Proteomes" id="UP001139411">
    <property type="component" value="Unassembled WGS sequence"/>
</dbReference>
<evidence type="ECO:0000313" key="2">
    <source>
        <dbReference type="Proteomes" id="UP001139411"/>
    </source>
</evidence>
<dbReference type="InterPro" id="IPR017642">
    <property type="entry name" value="DNA_S_mod_DndB"/>
</dbReference>
<evidence type="ECO:0000313" key="1">
    <source>
        <dbReference type="EMBL" id="MCF2497639.1"/>
    </source>
</evidence>
<protein>
    <submittedName>
        <fullName evidence="1">DGQHR domain-containing protein</fullName>
    </submittedName>
</protein>
<accession>A0A9X1QAT8</accession>
<dbReference type="NCBIfam" id="TIGR03187">
    <property type="entry name" value="DGQHR"/>
    <property type="match status" value="1"/>
</dbReference>
<dbReference type="InterPro" id="IPR017601">
    <property type="entry name" value="DGQHR-contain_dom"/>
</dbReference>
<sequence>MNKTQRDQFLDSLVSDSEMQKVLRLRKLDSYKESFNNGSALLEERLGQGWEIDVVLKTKTKIFKTKDLKTQFEDKVWVLFAQLGFNTVSKDQSIEIPYDKRDTSLRHPITFFAKDDETVILVDCISAPENTQLDLKDYLDLLRTHKSGIINYVSTLYPGTRPKIKYILATKNIGITSEHVTALKNLSAIQFTEEIIDYYYTLYNQIGSASRYQLLGTLFEGQEIPELDNLIPAIEGKMGGHTYYSFSIEPEKLLKISYILHRNKAHENMMPTYQRLIKKSRLREIHKFIDEEKGYFPNSIIINIVTEKKKILQFDRSNNQQSESISKIGILHLPKKYKSAYVIDGQHRLYGYSNSQYKSTNTIPVVALVNLERSEQIKLFMQINENQKAVSKDLRNTLDADLLWDSDSYLDQLKALKSRLAISLGEDRLSPLYDKISIGEDKKLITTQQIGTALNKSDFLGKVKAKEIEKNGTFFSGNLQQAFDNLLEYLSSCFTHIKNGAGDIWDQEGNIILINKGFYAIILTLNDVVNHLYKENLATDYTSAKKLYQLSSQYLDSIIDFYKSIDEEKISELKTAYGTSGEAKYWRTLQASLKNQHPDVHYEGLEDYIKKEEKENNELAFKLIREIESRYLKKAIKDKLEEEFGKNWFKKGVPLKIYTDANALAVAKNREIEDDEQLTDPWDQLTLINYREVILNNWQKLFETMYTRPSEKKISGGKEAKTKWLSDLNRLRNANYHTYYVTSEELSFIEEIHDWLAEGKSID</sequence>
<proteinExistence type="predicted"/>
<dbReference type="EMBL" id="JAKFFV010000003">
    <property type="protein sequence ID" value="MCF2497639.1"/>
    <property type="molecule type" value="Genomic_DNA"/>
</dbReference>
<dbReference type="RefSeq" id="WP_235177017.1">
    <property type="nucleotide sequence ID" value="NZ_JAKFFV010000003.1"/>
</dbReference>
<dbReference type="CDD" id="cd16413">
    <property type="entry name" value="DGQHR_domain"/>
    <property type="match status" value="1"/>
</dbReference>
<reference evidence="1" key="1">
    <citation type="submission" date="2022-01" db="EMBL/GenBank/DDBJ databases">
        <title>Novel species in genus Dyadobacter.</title>
        <authorList>
            <person name="Ma C."/>
        </authorList>
    </citation>
    <scope>NUCLEOTIDE SEQUENCE</scope>
    <source>
        <strain evidence="1">CY357</strain>
    </source>
</reference>
<dbReference type="Pfam" id="PF14072">
    <property type="entry name" value="DndB"/>
    <property type="match status" value="1"/>
</dbReference>
<comment type="caution">
    <text evidence="1">The sequence shown here is derived from an EMBL/GenBank/DDBJ whole genome shotgun (WGS) entry which is preliminary data.</text>
</comment>
<gene>
    <name evidence="1" type="ORF">L0661_04940</name>
</gene>